<feature type="region of interest" description="Disordered" evidence="4">
    <location>
        <begin position="267"/>
        <end position="301"/>
    </location>
</feature>
<evidence type="ECO:0000259" key="6">
    <source>
        <dbReference type="PROSITE" id="PS50103"/>
    </source>
</evidence>
<evidence type="ECO:0000313" key="7">
    <source>
        <dbReference type="EMBL" id="CAL4066976.1"/>
    </source>
</evidence>
<dbReference type="InterPro" id="IPR012677">
    <property type="entry name" value="Nucleotide-bd_a/b_plait_sf"/>
</dbReference>
<feature type="compositionally biased region" description="Basic and acidic residues" evidence="4">
    <location>
        <begin position="1389"/>
        <end position="1407"/>
    </location>
</feature>
<feature type="compositionally biased region" description="Basic residues" evidence="4">
    <location>
        <begin position="1296"/>
        <end position="1308"/>
    </location>
</feature>
<sequence>MVLKMALLLNTSAEETNTDCYFYYYATCSKDTACPFRHEPAAMNSQNTCNYWREGKCYKQICTYRHMDMEKKPSNMCWFESQPGGCQKQNCTYKHNQEKNYQEGGDGPNVPEYITNPASTHQEGANKDESANLNRQSNEPGYKLEAGEIAADKEKYPERESLLGNPPIGEKGNGVHKTLDPTIEVIRKRLMEPPGIERRVEEFIAAIRFSITPPQIQQPVLRKSLADRLTFKKDNNRPQTLTLNEMKNRINSLKTNQQQQQVLQKTAAMTNRGRGRGRRGTDNRNVGYGRGGMHLGSQDGWEKERELVEPEFQYNVGREYGIGRGNVGEGRGSGSSATEEIAYPKGTIYGRGQDSENSIRGRLGGFTGGERGTGYMELGHEKKSLADDMIGLCDVSMGQGKVQEPPHSSPKGAPSKEMVAPTEEKSKGVSGKGPVPAPYMDAPQDKSASPQDDKSAALPHSIEAQDSQSHTIQQLSDSKLQDDNGIIDDKKIEPQPEDEKQVLSGNLCNKNKPSEIPDPNLSNEKKPLLEPPQKVEVEVEVKVKVKVEEGEKEKEKKTLLELPQKVEDKKKVLPVKDEIFSLIQSARLGPPSSDKDPQPTSIKDPKPSNKPDRVENKKDDTLPKTVGDKTHLGIGHTQNLTKTQSTRRDIPESMPQYLNQGDQWHQEDRQNERLNWNSEDRWYDDRRDLMHRSPDRYMAQGSSVRTGYDRRWSPGRDGSYDYNHRNDSFKDRGNLDEYRHNYDQDWDSIDGPSQDWRFNRSYNPDWEAERGIDARSSSRVWDDRRHRSPSRDRGILGAAPGDEEGILGMHPKDSFDRFSDKISAKKKDWDYDRDPEFREWGPLGKTKEALHEVGLRDHWNESYSQKQPWDPNAGKLPRDWSPSRLPERENIRNWGSGSVSETYRSSERDIRGKDLTPIRSPEREDSYRRRLDDRSPFIGQFTRDQPSPGRRALSRGRSPLSSSEVRSRSPSRSFSHKISPTITPSKTERSSPNSSGRNPTGESSTPVSAYGQHKNKTHMAICVKNLPIWTDEESLKNVLTFDYNKYGLVTGVDVTGTATERFAVVHFRKPHEAQDALYDSTNKVIFGQNVTVSLFDGELPLEESKVHTVKSDYDYNKLLVGYKGEELEALRSVLEVHKRECQKYREMPSSHPQYNEEYHIFCIDKQSKILSLGGDPTQYDILPEWKAYWPRRLEELFAVSWQNMKKQCLGSLTNKKEITSSKKSSSTSSKRSRRSPSPSPRIDKASRRKHKSSYSKSHSSTSRHREKSRSRRRRSSSRSSTESSSTPKRDKQKDRHHDKHKKSRRKRERSSSHSSSSTERSETKSKTTKKKEKKELPSEDPMEDGEIRDDDVESDVSRLTSTKKNDKDTQKDNYQEFIKQRMSDVLGHIPERESNTSTKISDKNEKSGKKKSKFPNEIYPYTLDGTPKVKKNDRENSENKMSRLVPYEAEDDQEQSSSKRRNLGGGGALGALMAQYSEPGLQSSSGGATVSDHSHQASNIAISPLKVCGNIIHIIDILSVSDETISSVSQPLKDLYKQAMAVESRGSDPTEVFKDGKATVNLTSCKLAILAESGTISKSNRKLYQEAQENIDKLMKVDQQFVEGINIERISKKTMEMDVSEAIQLIRKELLNSNPSANVGEDRVMNLYMEIKKRHLMYSMQNYHDN</sequence>
<feature type="zinc finger region" description="C3H1-type" evidence="3">
    <location>
        <begin position="71"/>
        <end position="98"/>
    </location>
</feature>
<feature type="compositionally biased region" description="Basic and acidic residues" evidence="4">
    <location>
        <begin position="593"/>
        <end position="631"/>
    </location>
</feature>
<feature type="compositionally biased region" description="Polar residues" evidence="4">
    <location>
        <begin position="981"/>
        <end position="1007"/>
    </location>
</feature>
<evidence type="ECO:0008006" key="9">
    <source>
        <dbReference type="Google" id="ProtNLM"/>
    </source>
</evidence>
<accession>A0AAV2PYZ1</accession>
<evidence type="ECO:0000256" key="2">
    <source>
        <dbReference type="PROSITE-ProRule" id="PRU00176"/>
    </source>
</evidence>
<feature type="compositionally biased region" description="Polar residues" evidence="4">
    <location>
        <begin position="464"/>
        <end position="478"/>
    </location>
</feature>
<organism evidence="7 8">
    <name type="scientific">Meganyctiphanes norvegica</name>
    <name type="common">Northern krill</name>
    <name type="synonym">Thysanopoda norvegica</name>
    <dbReference type="NCBI Taxonomy" id="48144"/>
    <lineage>
        <taxon>Eukaryota</taxon>
        <taxon>Metazoa</taxon>
        <taxon>Ecdysozoa</taxon>
        <taxon>Arthropoda</taxon>
        <taxon>Crustacea</taxon>
        <taxon>Multicrustacea</taxon>
        <taxon>Malacostraca</taxon>
        <taxon>Eumalacostraca</taxon>
        <taxon>Eucarida</taxon>
        <taxon>Euphausiacea</taxon>
        <taxon>Euphausiidae</taxon>
        <taxon>Meganyctiphanes</taxon>
    </lineage>
</organism>
<feature type="region of interest" description="Disordered" evidence="4">
    <location>
        <begin position="398"/>
        <end position="532"/>
    </location>
</feature>
<keyword evidence="1 2" id="KW-0694">RNA-binding</keyword>
<evidence type="ECO:0000256" key="1">
    <source>
        <dbReference type="ARBA" id="ARBA00022884"/>
    </source>
</evidence>
<feature type="region of interest" description="Disordered" evidence="4">
    <location>
        <begin position="582"/>
        <end position="732"/>
    </location>
</feature>
<dbReference type="SMART" id="SM00360">
    <property type="entry name" value="RRM"/>
    <property type="match status" value="1"/>
</dbReference>
<dbReference type="InterPro" id="IPR000571">
    <property type="entry name" value="Znf_CCCH"/>
</dbReference>
<evidence type="ECO:0000259" key="5">
    <source>
        <dbReference type="PROSITE" id="PS50102"/>
    </source>
</evidence>
<dbReference type="PROSITE" id="PS50102">
    <property type="entry name" value="RRM"/>
    <property type="match status" value="1"/>
</dbReference>
<keyword evidence="3" id="KW-0863">Zinc-finger</keyword>
<feature type="compositionally biased region" description="Acidic residues" evidence="4">
    <location>
        <begin position="1338"/>
        <end position="1354"/>
    </location>
</feature>
<feature type="compositionally biased region" description="Basic residues" evidence="4">
    <location>
        <begin position="1261"/>
        <end position="1276"/>
    </location>
</feature>
<feature type="compositionally biased region" description="Basic and acidic residues" evidence="4">
    <location>
        <begin position="479"/>
        <end position="501"/>
    </location>
</feature>
<dbReference type="InterPro" id="IPR041686">
    <property type="entry name" value="Znf-CCCH_3"/>
</dbReference>
<comment type="caution">
    <text evidence="7">The sequence shown here is derived from an EMBL/GenBank/DDBJ whole genome shotgun (WGS) entry which is preliminary data.</text>
</comment>
<gene>
    <name evidence="7" type="ORF">MNOR_LOCUS6062</name>
</gene>
<dbReference type="InterPro" id="IPR035979">
    <property type="entry name" value="RBD_domain_sf"/>
</dbReference>
<feature type="compositionally biased region" description="Basic and acidic residues" evidence="4">
    <location>
        <begin position="904"/>
        <end position="935"/>
    </location>
</feature>
<feature type="compositionally biased region" description="Basic and acidic residues" evidence="4">
    <location>
        <begin position="1363"/>
        <end position="1382"/>
    </location>
</feature>
<proteinExistence type="predicted"/>
<feature type="compositionally biased region" description="Basic and acidic residues" evidence="4">
    <location>
        <begin position="1430"/>
        <end position="1441"/>
    </location>
</feature>
<reference evidence="7 8" key="1">
    <citation type="submission" date="2024-05" db="EMBL/GenBank/DDBJ databases">
        <authorList>
            <person name="Wallberg A."/>
        </authorList>
    </citation>
    <scope>NUCLEOTIDE SEQUENCE [LARGE SCALE GENOMIC DNA]</scope>
</reference>
<evidence type="ECO:0000313" key="8">
    <source>
        <dbReference type="Proteomes" id="UP001497623"/>
    </source>
</evidence>
<feature type="compositionally biased region" description="Polar residues" evidence="4">
    <location>
        <begin position="893"/>
        <end position="903"/>
    </location>
</feature>
<feature type="compositionally biased region" description="Basic and acidic residues" evidence="4">
    <location>
        <begin position="664"/>
        <end position="695"/>
    </location>
</feature>
<protein>
    <recommendedName>
        <fullName evidence="9">Zinc finger CCCH domain-containing protein 13</fullName>
    </recommendedName>
</protein>
<feature type="domain" description="RRM" evidence="5">
    <location>
        <begin position="1019"/>
        <end position="1097"/>
    </location>
</feature>
<feature type="compositionally biased region" description="Basic and acidic residues" evidence="4">
    <location>
        <begin position="780"/>
        <end position="794"/>
    </location>
</feature>
<name>A0AAV2PYZ1_MEGNR</name>
<dbReference type="SUPFAM" id="SSF54928">
    <property type="entry name" value="RNA-binding domain, RBD"/>
    <property type="match status" value="1"/>
</dbReference>
<dbReference type="GO" id="GO:0008270">
    <property type="term" value="F:zinc ion binding"/>
    <property type="evidence" value="ECO:0007669"/>
    <property type="project" value="UniProtKB-KW"/>
</dbReference>
<feature type="domain" description="C3H1-type" evidence="6">
    <location>
        <begin position="14"/>
        <end position="41"/>
    </location>
</feature>
<feature type="compositionally biased region" description="Low complexity" evidence="4">
    <location>
        <begin position="957"/>
        <end position="980"/>
    </location>
</feature>
<dbReference type="Gene3D" id="4.10.1000.10">
    <property type="entry name" value="Zinc finger, CCCH-type"/>
    <property type="match status" value="1"/>
</dbReference>
<feature type="region of interest" description="Disordered" evidence="4">
    <location>
        <begin position="861"/>
        <end position="1012"/>
    </location>
</feature>
<dbReference type="Pfam" id="PF15663">
    <property type="entry name" value="zf-CCCH_3"/>
    <property type="match status" value="1"/>
</dbReference>
<dbReference type="GO" id="GO:0003723">
    <property type="term" value="F:RNA binding"/>
    <property type="evidence" value="ECO:0007669"/>
    <property type="project" value="UniProtKB-UniRule"/>
</dbReference>
<keyword evidence="3" id="KW-0479">Metal-binding</keyword>
<feature type="region of interest" description="Disordered" evidence="4">
    <location>
        <begin position="99"/>
        <end position="176"/>
    </location>
</feature>
<dbReference type="PANTHER" id="PTHR15725">
    <property type="entry name" value="ZN-FINGER, C-X8-C-X5-C-X3-H TYPE-CONTAINING"/>
    <property type="match status" value="1"/>
</dbReference>
<dbReference type="Gene3D" id="3.30.70.330">
    <property type="match status" value="1"/>
</dbReference>
<feature type="compositionally biased region" description="Low complexity" evidence="4">
    <location>
        <begin position="1277"/>
        <end position="1286"/>
    </location>
</feature>
<feature type="region of interest" description="Disordered" evidence="4">
    <location>
        <begin position="777"/>
        <end position="817"/>
    </location>
</feature>
<feature type="compositionally biased region" description="Basic and acidic residues" evidence="4">
    <location>
        <begin position="150"/>
        <end position="161"/>
    </location>
</feature>
<feature type="domain" description="C3H1-type" evidence="6">
    <location>
        <begin position="71"/>
        <end position="98"/>
    </location>
</feature>
<feature type="compositionally biased region" description="Basic and acidic residues" evidence="4">
    <location>
        <begin position="523"/>
        <end position="532"/>
    </location>
</feature>
<keyword evidence="3" id="KW-0862">Zinc</keyword>
<dbReference type="EMBL" id="CAXKWB010002435">
    <property type="protein sequence ID" value="CAL4066976.1"/>
    <property type="molecule type" value="Genomic_DNA"/>
</dbReference>
<dbReference type="PROSITE" id="PS50103">
    <property type="entry name" value="ZF_C3H1"/>
    <property type="match status" value="2"/>
</dbReference>
<dbReference type="Proteomes" id="UP001497623">
    <property type="component" value="Unassembled WGS sequence"/>
</dbReference>
<evidence type="ECO:0000256" key="4">
    <source>
        <dbReference type="SAM" id="MobiDB-lite"/>
    </source>
</evidence>
<dbReference type="InterPro" id="IPR000504">
    <property type="entry name" value="RRM_dom"/>
</dbReference>
<evidence type="ECO:0000256" key="3">
    <source>
        <dbReference type="PROSITE-ProRule" id="PRU00723"/>
    </source>
</evidence>
<feature type="region of interest" description="Disordered" evidence="4">
    <location>
        <begin position="1212"/>
        <end position="1466"/>
    </location>
</feature>
<feature type="compositionally biased region" description="Basic and acidic residues" evidence="4">
    <location>
        <begin position="707"/>
        <end position="732"/>
    </location>
</feature>
<dbReference type="PANTHER" id="PTHR15725:SF14">
    <property type="entry name" value="ZINC FINGER CCCH DOMAIN-CONTAINING PROTEIN 11A"/>
    <property type="match status" value="1"/>
</dbReference>
<keyword evidence="8" id="KW-1185">Reference proteome</keyword>
<feature type="zinc finger region" description="C3H1-type" evidence="3">
    <location>
        <begin position="14"/>
        <end position="41"/>
    </location>
</feature>